<gene>
    <name evidence="2" type="ORF">RJ640_007307</name>
</gene>
<reference evidence="2" key="1">
    <citation type="submission" date="2022-12" db="EMBL/GenBank/DDBJ databases">
        <title>Draft genome assemblies for two species of Escallonia (Escalloniales).</title>
        <authorList>
            <person name="Chanderbali A."/>
            <person name="Dervinis C."/>
            <person name="Anghel I."/>
            <person name="Soltis D."/>
            <person name="Soltis P."/>
            <person name="Zapata F."/>
        </authorList>
    </citation>
    <scope>NUCLEOTIDE SEQUENCE</scope>
    <source>
        <strain evidence="2">UCBG92.1500</strain>
        <tissue evidence="2">Leaf</tissue>
    </source>
</reference>
<name>A0AA88RG80_9ASTE</name>
<feature type="region of interest" description="Disordered" evidence="1">
    <location>
        <begin position="1"/>
        <end position="45"/>
    </location>
</feature>
<keyword evidence="3" id="KW-1185">Reference proteome</keyword>
<accession>A0AA88RG80</accession>
<feature type="compositionally biased region" description="Polar residues" evidence="1">
    <location>
        <begin position="29"/>
        <end position="44"/>
    </location>
</feature>
<evidence type="ECO:0000313" key="2">
    <source>
        <dbReference type="EMBL" id="KAK2988372.1"/>
    </source>
</evidence>
<protein>
    <submittedName>
        <fullName evidence="2">Uncharacterized protein</fullName>
    </submittedName>
</protein>
<dbReference type="EMBL" id="JAVXUO010000881">
    <property type="protein sequence ID" value="KAK2988372.1"/>
    <property type="molecule type" value="Genomic_DNA"/>
</dbReference>
<organism evidence="2 3">
    <name type="scientific">Escallonia rubra</name>
    <dbReference type="NCBI Taxonomy" id="112253"/>
    <lineage>
        <taxon>Eukaryota</taxon>
        <taxon>Viridiplantae</taxon>
        <taxon>Streptophyta</taxon>
        <taxon>Embryophyta</taxon>
        <taxon>Tracheophyta</taxon>
        <taxon>Spermatophyta</taxon>
        <taxon>Magnoliopsida</taxon>
        <taxon>eudicotyledons</taxon>
        <taxon>Gunneridae</taxon>
        <taxon>Pentapetalae</taxon>
        <taxon>asterids</taxon>
        <taxon>campanulids</taxon>
        <taxon>Escalloniales</taxon>
        <taxon>Escalloniaceae</taxon>
        <taxon>Escallonia</taxon>
    </lineage>
</organism>
<evidence type="ECO:0000256" key="1">
    <source>
        <dbReference type="SAM" id="MobiDB-lite"/>
    </source>
</evidence>
<dbReference type="Proteomes" id="UP001187471">
    <property type="component" value="Unassembled WGS sequence"/>
</dbReference>
<dbReference type="AlphaFoldDB" id="A0AA88RG80"/>
<evidence type="ECO:0000313" key="3">
    <source>
        <dbReference type="Proteomes" id="UP001187471"/>
    </source>
</evidence>
<proteinExistence type="predicted"/>
<comment type="caution">
    <text evidence="2">The sequence shown here is derived from an EMBL/GenBank/DDBJ whole genome shotgun (WGS) entry which is preliminary data.</text>
</comment>
<sequence length="66" mass="7122">MDIDPSPSPSSAVSSPSSSAREDAKSTKGQDPIKSSTMKPNDTRSFIWVSTCLPQLRELPVSNSKR</sequence>
<feature type="compositionally biased region" description="Low complexity" evidence="1">
    <location>
        <begin position="9"/>
        <end position="19"/>
    </location>
</feature>